<dbReference type="Gene3D" id="3.30.565.10">
    <property type="entry name" value="Histidine kinase-like ATPase, C-terminal domain"/>
    <property type="match status" value="1"/>
</dbReference>
<dbReference type="InterPro" id="IPR003594">
    <property type="entry name" value="HATPase_dom"/>
</dbReference>
<evidence type="ECO:0000256" key="10">
    <source>
        <dbReference type="HAMAP-Rule" id="MF_01898"/>
    </source>
</evidence>
<comment type="catalytic activity">
    <reaction evidence="1 10">
        <text>ATP-dependent breakage, passage and rejoining of double-stranded DNA.</text>
        <dbReference type="EC" id="5.6.2.2"/>
    </reaction>
</comment>
<keyword evidence="8" id="KW-0238">DNA-binding</keyword>
<dbReference type="SMART" id="SM00433">
    <property type="entry name" value="TOP2c"/>
    <property type="match status" value="1"/>
</dbReference>
<accession>A0A1F5WFF7</accession>
<comment type="cofactor">
    <cofactor evidence="10">
        <name>Mg(2+)</name>
        <dbReference type="ChEBI" id="CHEBI:18420"/>
    </cofactor>
    <cofactor evidence="10">
        <name>Mn(2+)</name>
        <dbReference type="ChEBI" id="CHEBI:29035"/>
    </cofactor>
    <cofactor evidence="10">
        <name>Ca(2+)</name>
        <dbReference type="ChEBI" id="CHEBI:29108"/>
    </cofactor>
    <text evidence="10">Binds two Mg(2+) per subunit. The magnesium ions form salt bridges with both the protein and the DNA. Can also accept other divalent metal cations, such as Mn(2+) or Ca(2+).</text>
</comment>
<dbReference type="GO" id="GO:0034335">
    <property type="term" value="F:DNA negative supercoiling activity"/>
    <property type="evidence" value="ECO:0007669"/>
    <property type="project" value="UniProtKB-ARBA"/>
</dbReference>
<dbReference type="FunFam" id="3.40.50.670:FF:000002">
    <property type="entry name" value="DNA gyrase subunit B"/>
    <property type="match status" value="1"/>
</dbReference>
<dbReference type="AlphaFoldDB" id="A0A1F5WFF7"/>
<evidence type="ECO:0000259" key="11">
    <source>
        <dbReference type="PROSITE" id="PS50880"/>
    </source>
</evidence>
<evidence type="ECO:0000256" key="9">
    <source>
        <dbReference type="ARBA" id="ARBA00023235"/>
    </source>
</evidence>
<dbReference type="Pfam" id="PF01751">
    <property type="entry name" value="Toprim"/>
    <property type="match status" value="1"/>
</dbReference>
<dbReference type="GO" id="GO:0005737">
    <property type="term" value="C:cytoplasm"/>
    <property type="evidence" value="ECO:0007669"/>
    <property type="project" value="UniProtKB-SubCell"/>
</dbReference>
<dbReference type="FunFam" id="3.30.230.10:FF:000005">
    <property type="entry name" value="DNA gyrase subunit B"/>
    <property type="match status" value="1"/>
</dbReference>
<feature type="binding site" evidence="10">
    <location>
        <position position="517"/>
    </location>
    <ligand>
        <name>Mg(2+)</name>
        <dbReference type="ChEBI" id="CHEBI:18420"/>
        <label>1</label>
        <note>catalytic</note>
    </ligand>
</feature>
<dbReference type="Pfam" id="PF00986">
    <property type="entry name" value="DNA_gyraseB_C"/>
    <property type="match status" value="1"/>
</dbReference>
<feature type="binding site" evidence="10">
    <location>
        <position position="519"/>
    </location>
    <ligand>
        <name>Mg(2+)</name>
        <dbReference type="ChEBI" id="CHEBI:18420"/>
        <label>2</label>
    </ligand>
</feature>
<protein>
    <recommendedName>
        <fullName evidence="10">DNA gyrase subunit B</fullName>
        <ecNumber evidence="10">5.6.2.2</ecNumber>
    </recommendedName>
</protein>
<dbReference type="InterPro" id="IPR036890">
    <property type="entry name" value="HATPase_C_sf"/>
</dbReference>
<dbReference type="InterPro" id="IPR002288">
    <property type="entry name" value="DNA_gyrase_B_C"/>
</dbReference>
<dbReference type="Pfam" id="PF02518">
    <property type="entry name" value="HATPase_c"/>
    <property type="match status" value="1"/>
</dbReference>
<dbReference type="SUPFAM" id="SSF54211">
    <property type="entry name" value="Ribosomal protein S5 domain 2-like"/>
    <property type="match status" value="1"/>
</dbReference>
<dbReference type="SMART" id="SM00387">
    <property type="entry name" value="HATPase_c"/>
    <property type="match status" value="1"/>
</dbReference>
<evidence type="ECO:0000256" key="8">
    <source>
        <dbReference type="ARBA" id="ARBA00023125"/>
    </source>
</evidence>
<dbReference type="CDD" id="cd00822">
    <property type="entry name" value="TopoII_Trans_DNA_gyrase"/>
    <property type="match status" value="1"/>
</dbReference>
<dbReference type="GO" id="GO:0006261">
    <property type="term" value="P:DNA-templated DNA replication"/>
    <property type="evidence" value="ECO:0007669"/>
    <property type="project" value="UniProtKB-UniRule"/>
</dbReference>
<feature type="site" description="Interaction with DNA" evidence="10">
    <location>
        <position position="472"/>
    </location>
</feature>
<sequence length="651" mass="72334">MPKKSAKKTTSYSAKDILVLEGLDPVRKRPGMYIGSTGADGLHHLVWEVVDNAIDEAMAGYAKNISVTLLPNHRVHIIDDGRGIPIETHPQTKKSTLETVLTILHAGGKFGGSGYKVSGGLHGVGVSVVNALSSWLRAEVCRDGVHYAQEYQRGKPKTKVQKIGKCAKPGTAITFEPDREIFGETPTQTGGATIPAFDWKKIAERLRQQAYLTRGIKISFFDERSANSMEHVAYGFYFEGGIASYVRYVNEGLDPKHDVIFRIEKEMTGVYVDIALQYVDDLQARILGFANHIYNSEGGMHITGFRTALTRSLNTYARKNGFLKESEENLTGEDVQEGLTAIISIKLKNPQFEGQTKAKLGNPEAKGIVESVFGESFSSFLEEHPQDARAILDKVILALKARKAAKAAKDTILRKGALEGSMLPGKLADCQSRNADESELYIVEGDSAGGSAKQARDRRFQAILPLRGKILNVEKARLDKMLASQEIKYLIIALGAAIADNFEIGKLRYHRVIIMTDADVDGAHIRTLLLTLFYRYYQPLIAQGYIYIAQPPLYRVQKGKDIRYAYSEEEKNKLLKQLEGSSIQRYKGLGEMNPIQLWDTTMDPAQRSLKQVTSEDAKEADKMFDVLMGDEVAPRKLFIQTHAKTVKNLDI</sequence>
<evidence type="ECO:0000256" key="1">
    <source>
        <dbReference type="ARBA" id="ARBA00000185"/>
    </source>
</evidence>
<keyword evidence="6 10" id="KW-0460">Magnesium</keyword>
<dbReference type="PANTHER" id="PTHR45866">
    <property type="entry name" value="DNA GYRASE/TOPOISOMERASE SUBUNIT B"/>
    <property type="match status" value="1"/>
</dbReference>
<dbReference type="GO" id="GO:0046872">
    <property type="term" value="F:metal ion binding"/>
    <property type="evidence" value="ECO:0007669"/>
    <property type="project" value="UniProtKB-KW"/>
</dbReference>
<dbReference type="CDD" id="cd16928">
    <property type="entry name" value="HATPase_GyrB-like"/>
    <property type="match status" value="1"/>
</dbReference>
<feature type="domain" description="Toprim" evidence="11">
    <location>
        <begin position="438"/>
        <end position="552"/>
    </location>
</feature>
<keyword evidence="9 10" id="KW-0413">Isomerase</keyword>
<dbReference type="InterPro" id="IPR020568">
    <property type="entry name" value="Ribosomal_Su5_D2-typ_SF"/>
</dbReference>
<keyword evidence="7 10" id="KW-0799">Topoisomerase</keyword>
<dbReference type="PANTHER" id="PTHR45866:SF1">
    <property type="entry name" value="DNA GYRASE SUBUNIT B, MITOCHONDRIAL"/>
    <property type="match status" value="1"/>
</dbReference>
<feature type="binding site" evidence="10">
    <location>
        <position position="517"/>
    </location>
    <ligand>
        <name>Mg(2+)</name>
        <dbReference type="ChEBI" id="CHEBI:18420"/>
        <label>2</label>
    </ligand>
</feature>
<dbReference type="PRINTS" id="PR01159">
    <property type="entry name" value="DNAGYRASEB"/>
</dbReference>
<dbReference type="InterPro" id="IPR014721">
    <property type="entry name" value="Ribsml_uS5_D2-typ_fold_subgr"/>
</dbReference>
<dbReference type="InterPro" id="IPR001241">
    <property type="entry name" value="Topo_IIA"/>
</dbReference>
<dbReference type="PROSITE" id="PS00177">
    <property type="entry name" value="TOPOISOMERASE_II"/>
    <property type="match status" value="1"/>
</dbReference>
<evidence type="ECO:0000256" key="4">
    <source>
        <dbReference type="ARBA" id="ARBA00022741"/>
    </source>
</evidence>
<feature type="binding site" evidence="10">
    <location>
        <position position="444"/>
    </location>
    <ligand>
        <name>Mg(2+)</name>
        <dbReference type="ChEBI" id="CHEBI:18420"/>
        <label>1</label>
        <note>catalytic</note>
    </ligand>
</feature>
<dbReference type="InterPro" id="IPR013759">
    <property type="entry name" value="Topo_IIA_B_C"/>
</dbReference>
<dbReference type="GO" id="GO:0006265">
    <property type="term" value="P:DNA topological change"/>
    <property type="evidence" value="ECO:0007669"/>
    <property type="project" value="UniProtKB-UniRule"/>
</dbReference>
<dbReference type="InterPro" id="IPR034160">
    <property type="entry name" value="TOPRIM_GyrB"/>
</dbReference>
<evidence type="ECO:0000256" key="6">
    <source>
        <dbReference type="ARBA" id="ARBA00022842"/>
    </source>
</evidence>
<dbReference type="NCBIfam" id="TIGR01059">
    <property type="entry name" value="gyrB"/>
    <property type="match status" value="1"/>
</dbReference>
<evidence type="ECO:0000256" key="7">
    <source>
        <dbReference type="ARBA" id="ARBA00023029"/>
    </source>
</evidence>
<reference evidence="12 13" key="1">
    <citation type="journal article" date="2016" name="Nat. Commun.">
        <title>Thousands of microbial genomes shed light on interconnected biogeochemical processes in an aquifer system.</title>
        <authorList>
            <person name="Anantharaman K."/>
            <person name="Brown C.T."/>
            <person name="Hug L.A."/>
            <person name="Sharon I."/>
            <person name="Castelle C.J."/>
            <person name="Probst A.J."/>
            <person name="Thomas B.C."/>
            <person name="Singh A."/>
            <person name="Wilkins M.J."/>
            <person name="Karaoz U."/>
            <person name="Brodie E.L."/>
            <person name="Williams K.H."/>
            <person name="Hubbard S.S."/>
            <person name="Banfield J.F."/>
        </authorList>
    </citation>
    <scope>NUCLEOTIDE SEQUENCE [LARGE SCALE GENOMIC DNA]</scope>
</reference>
<evidence type="ECO:0000313" key="12">
    <source>
        <dbReference type="EMBL" id="OGF74428.1"/>
    </source>
</evidence>
<evidence type="ECO:0000256" key="3">
    <source>
        <dbReference type="ARBA" id="ARBA00022723"/>
    </source>
</evidence>
<dbReference type="GO" id="GO:0005524">
    <property type="term" value="F:ATP binding"/>
    <property type="evidence" value="ECO:0007669"/>
    <property type="project" value="UniProtKB-UniRule"/>
</dbReference>
<keyword evidence="5 10" id="KW-0067">ATP-binding</keyword>
<keyword evidence="4 10" id="KW-0547">Nucleotide-binding</keyword>
<dbReference type="Gene3D" id="3.40.50.670">
    <property type="match status" value="1"/>
</dbReference>
<organism evidence="12 13">
    <name type="scientific">Candidatus Giovannonibacteria bacterium RIFCSPHIGHO2_02_FULL_46_20</name>
    <dbReference type="NCBI Taxonomy" id="1798338"/>
    <lineage>
        <taxon>Bacteria</taxon>
        <taxon>Candidatus Giovannoniibacteriota</taxon>
    </lineage>
</organism>
<dbReference type="NCBIfam" id="NF011501">
    <property type="entry name" value="PRK14939.1"/>
    <property type="match status" value="1"/>
</dbReference>
<dbReference type="Pfam" id="PF00204">
    <property type="entry name" value="DNA_gyraseB"/>
    <property type="match status" value="1"/>
</dbReference>
<dbReference type="SUPFAM" id="SSF56719">
    <property type="entry name" value="Type II DNA topoisomerase"/>
    <property type="match status" value="1"/>
</dbReference>
<dbReference type="InterPro" id="IPR000565">
    <property type="entry name" value="Topo_IIA_B"/>
</dbReference>
<proteinExistence type="inferred from homology"/>
<feature type="site" description="Interaction with DNA" evidence="10">
    <location>
        <position position="469"/>
    </location>
</feature>
<dbReference type="PROSITE" id="PS50880">
    <property type="entry name" value="TOPRIM"/>
    <property type="match status" value="1"/>
</dbReference>
<dbReference type="EMBL" id="MFHQ01000021">
    <property type="protein sequence ID" value="OGF74428.1"/>
    <property type="molecule type" value="Genomic_DNA"/>
</dbReference>
<evidence type="ECO:0000313" key="13">
    <source>
        <dbReference type="Proteomes" id="UP000178406"/>
    </source>
</evidence>
<dbReference type="InterPro" id="IPR006171">
    <property type="entry name" value="TOPRIM_dom"/>
</dbReference>
<dbReference type="FunFam" id="3.30.565.10:FF:000002">
    <property type="entry name" value="DNA gyrase subunit B"/>
    <property type="match status" value="1"/>
</dbReference>
<dbReference type="EC" id="5.6.2.2" evidence="10"/>
<dbReference type="SUPFAM" id="SSF55874">
    <property type="entry name" value="ATPase domain of HSP90 chaperone/DNA topoisomerase II/histidine kinase"/>
    <property type="match status" value="1"/>
</dbReference>
<name>A0A1F5WFF7_9BACT</name>
<dbReference type="InterPro" id="IPR011557">
    <property type="entry name" value="GyrB"/>
</dbReference>
<dbReference type="InterPro" id="IPR013760">
    <property type="entry name" value="Topo_IIA-like_dom_sf"/>
</dbReference>
<comment type="subunit">
    <text evidence="10">Heterotetramer, composed of two GyrA and two GyrB chains. In the heterotetramer, GyrA contains the active site tyrosine that forms a transient covalent intermediate with DNA, while GyrB binds cofactors and catalyzes ATP hydrolysis.</text>
</comment>
<comment type="miscellaneous">
    <text evidence="10">Few gyrases are as efficient as E.coli at forming negative supercoils. Not all organisms have 2 type II topoisomerases; in organisms with a single type II topoisomerase this enzyme also has to decatenate newly replicated chromosomes.</text>
</comment>
<comment type="similarity">
    <text evidence="2 10">Belongs to the type II topoisomerase GyrB family.</text>
</comment>
<dbReference type="Proteomes" id="UP000178406">
    <property type="component" value="Unassembled WGS sequence"/>
</dbReference>
<dbReference type="HAMAP" id="MF_01898">
    <property type="entry name" value="GyrB"/>
    <property type="match status" value="1"/>
</dbReference>
<dbReference type="GO" id="GO:0003677">
    <property type="term" value="F:DNA binding"/>
    <property type="evidence" value="ECO:0007669"/>
    <property type="project" value="UniProtKB-KW"/>
</dbReference>
<dbReference type="InterPro" id="IPR013506">
    <property type="entry name" value="Topo_IIA_bsu_dom2"/>
</dbReference>
<comment type="caution">
    <text evidence="12">The sequence shown here is derived from an EMBL/GenBank/DDBJ whole genome shotgun (WGS) entry which is preliminary data.</text>
</comment>
<dbReference type="NCBIfam" id="NF004189">
    <property type="entry name" value="PRK05644.1"/>
    <property type="match status" value="1"/>
</dbReference>
<comment type="subcellular location">
    <subcellularLocation>
        <location evidence="10">Cytoplasm</location>
    </subcellularLocation>
</comment>
<comment type="function">
    <text evidence="10">A type II topoisomerase that negatively supercoils closed circular double-stranded (ds) DNA in an ATP-dependent manner to modulate DNA topology and maintain chromosomes in an underwound state. Negative supercoiling favors strand separation, and DNA replication, transcription, recombination and repair, all of which involve strand separation. Also able to catalyze the interconversion of other topological isomers of dsDNA rings, including catenanes and knotted rings. Type II topoisomerases break and join 2 DNA strands simultaneously in an ATP-dependent manner.</text>
</comment>
<dbReference type="PRINTS" id="PR00418">
    <property type="entry name" value="TPI2FAMILY"/>
</dbReference>
<dbReference type="GO" id="GO:0005694">
    <property type="term" value="C:chromosome"/>
    <property type="evidence" value="ECO:0007669"/>
    <property type="project" value="InterPro"/>
</dbReference>
<dbReference type="STRING" id="1798338.A3J56_00495"/>
<keyword evidence="3 10" id="KW-0479">Metal-binding</keyword>
<gene>
    <name evidence="10" type="primary">gyrB</name>
    <name evidence="12" type="ORF">A3J56_00495</name>
</gene>
<dbReference type="InterPro" id="IPR018522">
    <property type="entry name" value="TopoIIA_CS"/>
</dbReference>
<keyword evidence="10" id="KW-0963">Cytoplasm</keyword>
<dbReference type="CDD" id="cd03366">
    <property type="entry name" value="TOPRIM_TopoIIA_GyrB"/>
    <property type="match status" value="1"/>
</dbReference>
<evidence type="ECO:0000256" key="5">
    <source>
        <dbReference type="ARBA" id="ARBA00022840"/>
    </source>
</evidence>
<evidence type="ECO:0000256" key="2">
    <source>
        <dbReference type="ARBA" id="ARBA00010708"/>
    </source>
</evidence>
<dbReference type="Gene3D" id="3.30.230.10">
    <property type="match status" value="1"/>
</dbReference>